<name>A0A7C8JI44_ORBOL</name>
<dbReference type="AlphaFoldDB" id="A0A7C8JI44"/>
<feature type="region of interest" description="Disordered" evidence="1">
    <location>
        <begin position="276"/>
        <end position="313"/>
    </location>
</feature>
<organism evidence="3 5">
    <name type="scientific">Orbilia oligospora</name>
    <name type="common">Nematode-trapping fungus</name>
    <name type="synonym">Arthrobotrys oligospora</name>
    <dbReference type="NCBI Taxonomy" id="2813651"/>
    <lineage>
        <taxon>Eukaryota</taxon>
        <taxon>Fungi</taxon>
        <taxon>Dikarya</taxon>
        <taxon>Ascomycota</taxon>
        <taxon>Pezizomycotina</taxon>
        <taxon>Orbiliomycetes</taxon>
        <taxon>Orbiliales</taxon>
        <taxon>Orbiliaceae</taxon>
        <taxon>Orbilia</taxon>
    </lineage>
</organism>
<dbReference type="Proteomes" id="UP000480548">
    <property type="component" value="Unassembled WGS sequence"/>
</dbReference>
<dbReference type="EMBL" id="WIQZ01000048">
    <property type="protein sequence ID" value="KAF3131607.1"/>
    <property type="molecule type" value="Genomic_DNA"/>
</dbReference>
<keyword evidence="2" id="KW-0812">Transmembrane</keyword>
<feature type="transmembrane region" description="Helical" evidence="2">
    <location>
        <begin position="12"/>
        <end position="31"/>
    </location>
</feature>
<accession>A0A7C8JI44</accession>
<evidence type="ECO:0000313" key="6">
    <source>
        <dbReference type="Proteomes" id="UP000480548"/>
    </source>
</evidence>
<protein>
    <submittedName>
        <fullName evidence="3">Uncharacterized protein</fullName>
    </submittedName>
</protein>
<evidence type="ECO:0000256" key="1">
    <source>
        <dbReference type="SAM" id="MobiDB-lite"/>
    </source>
</evidence>
<reference evidence="5 6" key="1">
    <citation type="submission" date="2019-06" db="EMBL/GenBank/DDBJ databases">
        <authorList>
            <person name="Palmer J.M."/>
        </authorList>
    </citation>
    <scope>NUCLEOTIDE SEQUENCE [LARGE SCALE GENOMIC DNA]</scope>
    <source>
        <strain evidence="3 5">TWF102</strain>
        <strain evidence="4 6">TWF703</strain>
    </source>
</reference>
<dbReference type="EMBL" id="WIQW01000018">
    <property type="protein sequence ID" value="KAF3103489.1"/>
    <property type="molecule type" value="Genomic_DNA"/>
</dbReference>
<keyword evidence="2" id="KW-1133">Transmembrane helix</keyword>
<gene>
    <name evidence="3" type="ORF">TWF102_003679</name>
    <name evidence="4" type="ORF">TWF703_007618</name>
</gene>
<evidence type="ECO:0000313" key="4">
    <source>
        <dbReference type="EMBL" id="KAF3131607.1"/>
    </source>
</evidence>
<comment type="caution">
    <text evidence="3">The sequence shown here is derived from an EMBL/GenBank/DDBJ whole genome shotgun (WGS) entry which is preliminary data.</text>
</comment>
<evidence type="ECO:0000256" key="2">
    <source>
        <dbReference type="SAM" id="Phobius"/>
    </source>
</evidence>
<sequence length="381" mass="42818">MRYWTSRLNKSFGGGLQAFVSLNIAFLGVLIHQDRVLAVAPNFSAAHTPQSFTGKSINTDSTSESHTLGRVEGRFKDKYALSDLEARVRTPRPSYLVAESLTVECPSARRVLEQGPMPYPDGNTGIVPHKMQDIHDKNMIFEARLELVRSYRDRCLQCRCNQETGVLIPGENWRRLKAERRPDSKRPICYNAKFSNGCAYVFRCYCTALLRTEFSSTQVPGVWRTVQDIQLALDNLPQTVRYDPRNEGWSAQIPTFTDMNGRGDFSLREGIFNLDSNDRPVSGGDPNVDDPLGQSHHFDENDHLGQSQYSNDDEPFMLYGPEDDDYYWRRNPLWDGKDFGPGGSGGSGLIGKRDFVTEGTAADEVLRDIAAVRGSAKFKKG</sequence>
<proteinExistence type="predicted"/>
<dbReference type="Proteomes" id="UP000475325">
    <property type="component" value="Unassembled WGS sequence"/>
</dbReference>
<evidence type="ECO:0000313" key="3">
    <source>
        <dbReference type="EMBL" id="KAF3103489.1"/>
    </source>
</evidence>
<keyword evidence="2" id="KW-0472">Membrane</keyword>
<evidence type="ECO:0000313" key="5">
    <source>
        <dbReference type="Proteomes" id="UP000475325"/>
    </source>
</evidence>